<gene>
    <name evidence="3" type="ORF">BRPE64_CCDS08440</name>
</gene>
<evidence type="ECO:0000313" key="3">
    <source>
        <dbReference type="EMBL" id="BAN26927.1"/>
    </source>
</evidence>
<dbReference type="STRING" id="758793.BRPE64_CCDS08440"/>
<feature type="domain" description="Glycosyltransferase subfamily 4-like N-terminal" evidence="2">
    <location>
        <begin position="31"/>
        <end position="188"/>
    </location>
</feature>
<reference evidence="3 4" key="1">
    <citation type="journal article" date="2013" name="Genome Announc.">
        <title>Complete Genome Sequence of Burkholderia sp. Strain RPE64, Bacterial Symbiont of the Bean Bug Riptortus pedestris.</title>
        <authorList>
            <person name="Shibata T.F."/>
            <person name="Maeda T."/>
            <person name="Nikoh N."/>
            <person name="Yamaguchi K."/>
            <person name="Oshima K."/>
            <person name="Hattori M."/>
            <person name="Nishiyama T."/>
            <person name="Hasebe M."/>
            <person name="Fukatsu T."/>
            <person name="Kikuchi Y."/>
            <person name="Shigenobu S."/>
        </authorList>
    </citation>
    <scope>NUCLEOTIDE SEQUENCE [LARGE SCALE GENOMIC DNA]</scope>
</reference>
<dbReference type="PANTHER" id="PTHR12526">
    <property type="entry name" value="GLYCOSYLTRANSFERASE"/>
    <property type="match status" value="1"/>
</dbReference>
<dbReference type="InterPro" id="IPR001296">
    <property type="entry name" value="Glyco_trans_1"/>
</dbReference>
<dbReference type="KEGG" id="buo:BRPE64_CCDS08440"/>
<evidence type="ECO:0000313" key="4">
    <source>
        <dbReference type="Proteomes" id="UP000013966"/>
    </source>
</evidence>
<dbReference type="HOGENOM" id="CLU_009583_0_0_4"/>
<sequence length="391" mass="42975">MHEAPSRAAPTSIDHRTAMKIFLLVSAMGTGGAERVAATLVNAWVARGDEVTLVPTYSGRGAMFYPVDERVRVIHLAELVVGNGRGPMRYIARVAALNKLIRDSRPDVLISFLPNVSIMTLLASRGTRVPVIACEHNNPSVDGRSRLWTLLCRVFYPRARIITVLTESIVESFRKMVPGARSIVVVPNPLPNEVFERRLTLEEGAGRKKVMSVGRLTAQKQFDVLIDAFADVAKERDDVDLWIWGEGSDRASLEAQIARLGMRERIFLPGTTDALWSELSNARAFAMSSRYEGMPMALMESLALGLPCVASDCPSGPRELTRDGRDGLLVPVGDRAALTAALRRLVNDDHLCREMGRQAADSMRERYGLQAILPVWDRLFASVGALAAART</sequence>
<evidence type="ECO:0000259" key="1">
    <source>
        <dbReference type="Pfam" id="PF00534"/>
    </source>
</evidence>
<organism evidence="3 4">
    <name type="scientific">Caballeronia insecticola</name>
    <dbReference type="NCBI Taxonomy" id="758793"/>
    <lineage>
        <taxon>Bacteria</taxon>
        <taxon>Pseudomonadati</taxon>
        <taxon>Pseudomonadota</taxon>
        <taxon>Betaproteobacteria</taxon>
        <taxon>Burkholderiales</taxon>
        <taxon>Burkholderiaceae</taxon>
        <taxon>Caballeronia</taxon>
    </lineage>
</organism>
<evidence type="ECO:0000259" key="2">
    <source>
        <dbReference type="Pfam" id="PF13579"/>
    </source>
</evidence>
<name>R4X425_9BURK</name>
<keyword evidence="3" id="KW-0808">Transferase</keyword>
<dbReference type="InterPro" id="IPR028098">
    <property type="entry name" value="Glyco_trans_4-like_N"/>
</dbReference>
<dbReference type="PANTHER" id="PTHR12526:SF627">
    <property type="entry name" value="D-RHAMNOSYLTRANSFERASE WBPZ"/>
    <property type="match status" value="1"/>
</dbReference>
<dbReference type="Pfam" id="PF00534">
    <property type="entry name" value="Glycos_transf_1"/>
    <property type="match status" value="1"/>
</dbReference>
<protein>
    <submittedName>
        <fullName evidence="3">Glycosyl transferase group 1</fullName>
    </submittedName>
</protein>
<accession>R4X425</accession>
<dbReference type="CDD" id="cd03820">
    <property type="entry name" value="GT4_AmsD-like"/>
    <property type="match status" value="1"/>
</dbReference>
<dbReference type="SUPFAM" id="SSF53756">
    <property type="entry name" value="UDP-Glycosyltransferase/glycogen phosphorylase"/>
    <property type="match status" value="1"/>
</dbReference>
<dbReference type="Pfam" id="PF13579">
    <property type="entry name" value="Glyco_trans_4_4"/>
    <property type="match status" value="1"/>
</dbReference>
<proteinExistence type="predicted"/>
<reference evidence="3 4" key="2">
    <citation type="journal article" date="2018" name="Int. J. Syst. Evol. Microbiol.">
        <title>Burkholderia insecticola sp. nov., a gut symbiotic bacterium of the bean bug Riptortus pedestris.</title>
        <authorList>
            <person name="Takeshita K."/>
            <person name="Tamaki H."/>
            <person name="Ohbayashi T."/>
            <person name="Meng X.-Y."/>
            <person name="Sone T."/>
            <person name="Mitani Y."/>
            <person name="Peeters C."/>
            <person name="Kikuchi Y."/>
            <person name="Vandamme P."/>
        </authorList>
    </citation>
    <scope>NUCLEOTIDE SEQUENCE [LARGE SCALE GENOMIC DNA]</scope>
    <source>
        <strain evidence="3">RPE64</strain>
    </source>
</reference>
<keyword evidence="4" id="KW-1185">Reference proteome</keyword>
<dbReference type="EMBL" id="AP013060">
    <property type="protein sequence ID" value="BAN26927.1"/>
    <property type="molecule type" value="Genomic_DNA"/>
</dbReference>
<dbReference type="GO" id="GO:0016757">
    <property type="term" value="F:glycosyltransferase activity"/>
    <property type="evidence" value="ECO:0007669"/>
    <property type="project" value="InterPro"/>
</dbReference>
<dbReference type="Proteomes" id="UP000013966">
    <property type="component" value="Chromosome 3"/>
</dbReference>
<dbReference type="Gene3D" id="3.40.50.2000">
    <property type="entry name" value="Glycogen Phosphorylase B"/>
    <property type="match status" value="2"/>
</dbReference>
<dbReference type="AlphaFoldDB" id="R4X425"/>
<feature type="domain" description="Glycosyl transferase family 1" evidence="1">
    <location>
        <begin position="205"/>
        <end position="360"/>
    </location>
</feature>
<dbReference type="PATRIC" id="fig|758793.3.peg.5147"/>